<dbReference type="EMBL" id="BMAW01110668">
    <property type="protein sequence ID" value="GFT44309.1"/>
    <property type="molecule type" value="Genomic_DNA"/>
</dbReference>
<evidence type="ECO:0000313" key="1">
    <source>
        <dbReference type="EMBL" id="GFT44309.1"/>
    </source>
</evidence>
<gene>
    <name evidence="1" type="ORF">NPIL_45561</name>
</gene>
<reference evidence="1" key="1">
    <citation type="submission" date="2020-08" db="EMBL/GenBank/DDBJ databases">
        <title>Multicomponent nature underlies the extraordinary mechanical properties of spider dragline silk.</title>
        <authorList>
            <person name="Kono N."/>
            <person name="Nakamura H."/>
            <person name="Mori M."/>
            <person name="Yoshida Y."/>
            <person name="Ohtoshi R."/>
            <person name="Malay A.D."/>
            <person name="Moran D.A.P."/>
            <person name="Tomita M."/>
            <person name="Numata K."/>
            <person name="Arakawa K."/>
        </authorList>
    </citation>
    <scope>NUCLEOTIDE SEQUENCE</scope>
</reference>
<organism evidence="1 2">
    <name type="scientific">Nephila pilipes</name>
    <name type="common">Giant wood spider</name>
    <name type="synonym">Nephila maculata</name>
    <dbReference type="NCBI Taxonomy" id="299642"/>
    <lineage>
        <taxon>Eukaryota</taxon>
        <taxon>Metazoa</taxon>
        <taxon>Ecdysozoa</taxon>
        <taxon>Arthropoda</taxon>
        <taxon>Chelicerata</taxon>
        <taxon>Arachnida</taxon>
        <taxon>Araneae</taxon>
        <taxon>Araneomorphae</taxon>
        <taxon>Entelegynae</taxon>
        <taxon>Araneoidea</taxon>
        <taxon>Nephilidae</taxon>
        <taxon>Nephila</taxon>
    </lineage>
</organism>
<comment type="caution">
    <text evidence="1">The sequence shown here is derived from an EMBL/GenBank/DDBJ whole genome shotgun (WGS) entry which is preliminary data.</text>
</comment>
<accession>A0A8X6P079</accession>
<dbReference type="AlphaFoldDB" id="A0A8X6P079"/>
<sequence length="108" mass="12311">MRIILSLMRNNRGRVIRLELFPRATNHRVRETYCGFSSTLEMLLRSSSSKFTALTKQGKESVSDTSFREENSSFATILWRLRGVSSRKAFEKGQSHLSPLMRQGDVAG</sequence>
<name>A0A8X6P079_NEPPI</name>
<dbReference type="Proteomes" id="UP000887013">
    <property type="component" value="Unassembled WGS sequence"/>
</dbReference>
<evidence type="ECO:0000313" key="2">
    <source>
        <dbReference type="Proteomes" id="UP000887013"/>
    </source>
</evidence>
<proteinExistence type="predicted"/>
<keyword evidence="2" id="KW-1185">Reference proteome</keyword>
<protein>
    <submittedName>
        <fullName evidence="1">Uncharacterized protein</fullName>
    </submittedName>
</protein>